<feature type="transmembrane region" description="Helical" evidence="10">
    <location>
        <begin position="146"/>
        <end position="166"/>
    </location>
</feature>
<dbReference type="OrthoDB" id="5667at2759"/>
<protein>
    <recommendedName>
        <fullName evidence="11">Major facilitator superfamily (MFS) profile domain-containing protein</fullName>
    </recommendedName>
</protein>
<dbReference type="GO" id="GO:0022857">
    <property type="term" value="F:transmembrane transporter activity"/>
    <property type="evidence" value="ECO:0007669"/>
    <property type="project" value="InterPro"/>
</dbReference>
<dbReference type="PANTHER" id="PTHR11360:SF224">
    <property type="entry name" value="MAJOR FACILITATOR SUPERFAMILY (MFS) PROFILE DOMAIN-CONTAINING PROTEIN-RELATED"/>
    <property type="match status" value="1"/>
</dbReference>
<evidence type="ECO:0000259" key="11">
    <source>
        <dbReference type="PROSITE" id="PS50850"/>
    </source>
</evidence>
<feature type="domain" description="Major facilitator superfamily (MFS) profile" evidence="11">
    <location>
        <begin position="1"/>
        <end position="433"/>
    </location>
</feature>
<evidence type="ECO:0000256" key="3">
    <source>
        <dbReference type="ARBA" id="ARBA00022448"/>
    </source>
</evidence>
<feature type="domain" description="Major facilitator superfamily (MFS) profile" evidence="11">
    <location>
        <begin position="963"/>
        <end position="1151"/>
    </location>
</feature>
<dbReference type="RefSeq" id="XP_035344557.1">
    <property type="nucleotide sequence ID" value="XM_035488664.1"/>
</dbReference>
<dbReference type="PROSITE" id="PS50850">
    <property type="entry name" value="MFS"/>
    <property type="match status" value="2"/>
</dbReference>
<keyword evidence="8 10" id="KW-0472">Membrane</keyword>
<feature type="transmembrane region" description="Helical" evidence="10">
    <location>
        <begin position="1123"/>
        <end position="1143"/>
    </location>
</feature>
<evidence type="ECO:0000256" key="7">
    <source>
        <dbReference type="ARBA" id="ARBA00023002"/>
    </source>
</evidence>
<dbReference type="Gene3D" id="3.90.25.10">
    <property type="entry name" value="UDP-galactose 4-epimerase, domain 1"/>
    <property type="match status" value="1"/>
</dbReference>
<feature type="compositionally biased region" description="Polar residues" evidence="9">
    <location>
        <begin position="12"/>
        <end position="55"/>
    </location>
</feature>
<accession>A0A7H8QWH0</accession>
<keyword evidence="6 10" id="KW-1133">Transmembrane helix</keyword>
<feature type="transmembrane region" description="Helical" evidence="10">
    <location>
        <begin position="763"/>
        <end position="788"/>
    </location>
</feature>
<feature type="transmembrane region" description="Helical" evidence="10">
    <location>
        <begin position="1092"/>
        <end position="1111"/>
    </location>
</feature>
<feature type="transmembrane region" description="Helical" evidence="10">
    <location>
        <begin position="178"/>
        <end position="198"/>
    </location>
</feature>
<organism evidence="12 13">
    <name type="scientific">Talaromyces rugulosus</name>
    <name type="common">Penicillium rugulosum</name>
    <dbReference type="NCBI Taxonomy" id="121627"/>
    <lineage>
        <taxon>Eukaryota</taxon>
        <taxon>Fungi</taxon>
        <taxon>Dikarya</taxon>
        <taxon>Ascomycota</taxon>
        <taxon>Pezizomycotina</taxon>
        <taxon>Eurotiomycetes</taxon>
        <taxon>Eurotiomycetidae</taxon>
        <taxon>Eurotiales</taxon>
        <taxon>Trichocomaceae</taxon>
        <taxon>Talaromyces</taxon>
        <taxon>Talaromyces sect. Islandici</taxon>
    </lineage>
</organism>
<dbReference type="PANTHER" id="PTHR11360">
    <property type="entry name" value="MONOCARBOXYLATE TRANSPORTER"/>
    <property type="match status" value="1"/>
</dbReference>
<evidence type="ECO:0000313" key="13">
    <source>
        <dbReference type="Proteomes" id="UP000509510"/>
    </source>
</evidence>
<evidence type="ECO:0000256" key="6">
    <source>
        <dbReference type="ARBA" id="ARBA00022989"/>
    </source>
</evidence>
<dbReference type="InterPro" id="IPR050327">
    <property type="entry name" value="Proton-linked_MCT"/>
</dbReference>
<feature type="transmembrane region" description="Helical" evidence="10">
    <location>
        <begin position="121"/>
        <end position="140"/>
    </location>
</feature>
<evidence type="ECO:0000256" key="4">
    <source>
        <dbReference type="ARBA" id="ARBA00022692"/>
    </source>
</evidence>
<feature type="transmembrane region" description="Helical" evidence="10">
    <location>
        <begin position="998"/>
        <end position="1017"/>
    </location>
</feature>
<gene>
    <name evidence="12" type="ORF">TRUGW13939_05501</name>
</gene>
<dbReference type="SUPFAM" id="SSF51735">
    <property type="entry name" value="NAD(P)-binding Rossmann-fold domains"/>
    <property type="match status" value="1"/>
</dbReference>
<dbReference type="CDD" id="cd05259">
    <property type="entry name" value="PCBER_SDR_a"/>
    <property type="match status" value="1"/>
</dbReference>
<feature type="transmembrane region" description="Helical" evidence="10">
    <location>
        <begin position="852"/>
        <end position="875"/>
    </location>
</feature>
<feature type="transmembrane region" description="Helical" evidence="10">
    <location>
        <begin position="1054"/>
        <end position="1080"/>
    </location>
</feature>
<feature type="transmembrane region" description="Helical" evidence="10">
    <location>
        <begin position="800"/>
        <end position="819"/>
    </location>
</feature>
<dbReference type="Proteomes" id="UP000509510">
    <property type="component" value="Chromosome III"/>
</dbReference>
<feature type="transmembrane region" description="Helical" evidence="10">
    <location>
        <begin position="964"/>
        <end position="986"/>
    </location>
</feature>
<feature type="transmembrane region" description="Helical" evidence="10">
    <location>
        <begin position="826"/>
        <end position="846"/>
    </location>
</feature>
<dbReference type="InterPro" id="IPR020846">
    <property type="entry name" value="MFS_dom"/>
</dbReference>
<feature type="transmembrane region" description="Helical" evidence="10">
    <location>
        <begin position="322"/>
        <end position="341"/>
    </location>
</feature>
<evidence type="ECO:0000256" key="5">
    <source>
        <dbReference type="ARBA" id="ARBA00022857"/>
    </source>
</evidence>
<evidence type="ECO:0000256" key="10">
    <source>
        <dbReference type="SAM" id="Phobius"/>
    </source>
</evidence>
<keyword evidence="4 10" id="KW-0812">Transmembrane</keyword>
<dbReference type="SUPFAM" id="SSF103473">
    <property type="entry name" value="MFS general substrate transporter"/>
    <property type="match status" value="2"/>
</dbReference>
<feature type="transmembrane region" description="Helical" evidence="10">
    <location>
        <begin position="887"/>
        <end position="907"/>
    </location>
</feature>
<feature type="transmembrane region" description="Helical" evidence="10">
    <location>
        <begin position="347"/>
        <end position="370"/>
    </location>
</feature>
<dbReference type="InterPro" id="IPR045312">
    <property type="entry name" value="PCBER-like"/>
</dbReference>
<dbReference type="GeneID" id="55992998"/>
<feature type="region of interest" description="Disordered" evidence="9">
    <location>
        <begin position="1"/>
        <end position="68"/>
    </location>
</feature>
<keyword evidence="13" id="KW-1185">Reference proteome</keyword>
<dbReference type="GO" id="GO:0016491">
    <property type="term" value="F:oxidoreductase activity"/>
    <property type="evidence" value="ECO:0007669"/>
    <property type="project" value="UniProtKB-KW"/>
</dbReference>
<dbReference type="InterPro" id="IPR008030">
    <property type="entry name" value="NmrA-like"/>
</dbReference>
<dbReference type="InterPro" id="IPR036291">
    <property type="entry name" value="NAD(P)-bd_dom_sf"/>
</dbReference>
<evidence type="ECO:0000256" key="9">
    <source>
        <dbReference type="SAM" id="MobiDB-lite"/>
    </source>
</evidence>
<proteinExistence type="inferred from homology"/>
<evidence type="ECO:0000256" key="8">
    <source>
        <dbReference type="ARBA" id="ARBA00023136"/>
    </source>
</evidence>
<dbReference type="Gene3D" id="1.20.1250.20">
    <property type="entry name" value="MFS general substrate transporter like domains"/>
    <property type="match status" value="3"/>
</dbReference>
<feature type="non-terminal residue" evidence="12">
    <location>
        <position position="1"/>
    </location>
</feature>
<dbReference type="Pfam" id="PF05368">
    <property type="entry name" value="NmrA"/>
    <property type="match status" value="1"/>
</dbReference>
<feature type="transmembrane region" description="Helical" evidence="10">
    <location>
        <begin position="382"/>
        <end position="404"/>
    </location>
</feature>
<sequence>TLRPEVDDIPGNGSTIQPSATSTSTLHLPDFSVSNDKINSIPGASTSSSTLNSKTDPPEVLSSDGKTDSVPDGGLRAYYETTLLVQYSASAVSWIPSFEIFFTFVMSPIIGQLYDRFGPRYIILGGSILHVFGLMMASLSTSYYQLLLSQGVCSALGICAIFQPCMSCIPMWFQQKRGIAYGIISSGTSLGGVIFPIMVSRLIKSVGYAWSMRISAFLILALLAIVNLTVRTRLPPSPQAHQMNRKTLVQPLKETPMILLVLGFFFLTFGVFVPINYLVVQATSVGMSSNLAQYLAPILNAASLFGRLLAGTLSDRAGTYNVLMIACYLAGIFCLAIWIPAANTAAVMAFTILFGITSGAYIALAAALVVRISPIKEIGYRTGLLFFIGSFSGLTASPIAGAILEREGGSYIGMQVFSGATLLLGTFEPNKQKVEIKASGSIGKIILETLVGAPQFTVTALTRASSEATFPAGVTVRKSDFSESDLVSALKGQDAVISVVGPTGFGEQKKFIDAAISAGVKRFLPSEYSANTLSEAVLQLLPLFGQKKETLEYLKTKESSTFSWSAIYTALLFDWGLGNGFLEYDVSGRAATIWDDGNKVFTLTNADQLGRAVISVLENPEKTANKNLHVASVETSQNAILAALEKATGSKFAVTKTTTEKELAEAGELLGKGDFSGALKLVRATSFGSTAGIRANYAKEEELANDLLVTSVRIATTMVDRDNFLTASDGSSSRSFDLSQEPQNKPVEDVDAFPDGGLKEWTVVFGGWCLLFVSSGWINCIGVFQTYYEQNQLKDYSPSTISWILSLETFLMFANGAAVGKFYDNFGPFYVMLFGSTLHVFGVMMMSLSSEYYQFILAQGICSPLGASCLFYAALNAASTWFKKRRALALGIVVSGSSVGGVILPIFLQRLFPKIGFAWSVRGAGFLMLGLCIIAQVTVKSRLPPKPKPFDLIEFTRPLKEAPFLMITLGGFFFFWGMFVPFNYVIVEAQKIGMSAKLSNYLLAMLNGASLFGRILPGWLGDKFGRFNITVFMSFLAGILTVALWLPAKGNAPIIVYTVLYGFSSGGFISLVPAVIAQISPIQEIGVRSGSYFAWISIAALTGNPIAGAITSRQNGAFSGLQIFTGVVLLIGGTFFVLGRVLVAGFKPQIV</sequence>
<keyword evidence="3" id="KW-0813">Transport</keyword>
<feature type="transmembrane region" description="Helical" evidence="10">
    <location>
        <begin position="1029"/>
        <end position="1048"/>
    </location>
</feature>
<keyword evidence="5" id="KW-0521">NADP</keyword>
<dbReference type="GO" id="GO:0016020">
    <property type="term" value="C:membrane"/>
    <property type="evidence" value="ECO:0007669"/>
    <property type="project" value="UniProtKB-SubCell"/>
</dbReference>
<comment type="similarity">
    <text evidence="2">Belongs to the major facilitator superfamily. Monocarboxylate porter (TC 2.A.1.13) family.</text>
</comment>
<dbReference type="Gene3D" id="3.40.50.720">
    <property type="entry name" value="NAD(P)-binding Rossmann-like Domain"/>
    <property type="match status" value="1"/>
</dbReference>
<evidence type="ECO:0000256" key="2">
    <source>
        <dbReference type="ARBA" id="ARBA00006727"/>
    </source>
</evidence>
<keyword evidence="7" id="KW-0560">Oxidoreductase</keyword>
<feature type="transmembrane region" description="Helical" evidence="10">
    <location>
        <begin position="94"/>
        <end position="114"/>
    </location>
</feature>
<evidence type="ECO:0000313" key="12">
    <source>
        <dbReference type="EMBL" id="QKX58379.1"/>
    </source>
</evidence>
<dbReference type="CDD" id="cd17352">
    <property type="entry name" value="MFS_MCT_SLC16"/>
    <property type="match status" value="1"/>
</dbReference>
<reference evidence="13" key="1">
    <citation type="submission" date="2020-06" db="EMBL/GenBank/DDBJ databases">
        <title>A chromosome-scale genome assembly of Talaromyces rugulosus W13939.</title>
        <authorList>
            <person name="Wang B."/>
            <person name="Guo L."/>
            <person name="Ye K."/>
            <person name="Wang L."/>
        </authorList>
    </citation>
    <scope>NUCLEOTIDE SEQUENCE [LARGE SCALE GENOMIC DNA]</scope>
    <source>
        <strain evidence="13">W13939</strain>
    </source>
</reference>
<dbReference type="KEGG" id="trg:TRUGW13939_05501"/>
<evidence type="ECO:0000256" key="1">
    <source>
        <dbReference type="ARBA" id="ARBA00004141"/>
    </source>
</evidence>
<feature type="transmembrane region" description="Helical" evidence="10">
    <location>
        <begin position="919"/>
        <end position="939"/>
    </location>
</feature>
<comment type="subcellular location">
    <subcellularLocation>
        <location evidence="1">Membrane</location>
        <topology evidence="1">Multi-pass membrane protein</topology>
    </subcellularLocation>
</comment>
<dbReference type="EMBL" id="CP055900">
    <property type="protein sequence ID" value="QKX58379.1"/>
    <property type="molecule type" value="Genomic_DNA"/>
</dbReference>
<feature type="transmembrane region" description="Helical" evidence="10">
    <location>
        <begin position="210"/>
        <end position="234"/>
    </location>
</feature>
<dbReference type="Pfam" id="PF07690">
    <property type="entry name" value="MFS_1"/>
    <property type="match status" value="2"/>
</dbReference>
<name>A0A7H8QWH0_TALRU</name>
<feature type="transmembrane region" description="Helical" evidence="10">
    <location>
        <begin position="255"/>
        <end position="279"/>
    </location>
</feature>
<dbReference type="InterPro" id="IPR036259">
    <property type="entry name" value="MFS_trans_sf"/>
</dbReference>
<dbReference type="InterPro" id="IPR011701">
    <property type="entry name" value="MFS"/>
</dbReference>
<dbReference type="AlphaFoldDB" id="A0A7H8QWH0"/>